<dbReference type="SUPFAM" id="SSF144292">
    <property type="entry name" value="occludin/ELL-like"/>
    <property type="match status" value="1"/>
</dbReference>
<keyword evidence="10" id="KW-1185">Reference proteome</keyword>
<evidence type="ECO:0000313" key="10">
    <source>
        <dbReference type="Proteomes" id="UP000007646"/>
    </source>
</evidence>
<dbReference type="InParanoid" id="G3UJG0"/>
<organism evidence="9 10">
    <name type="scientific">Loxodonta africana</name>
    <name type="common">African elephant</name>
    <dbReference type="NCBI Taxonomy" id="9785"/>
    <lineage>
        <taxon>Eukaryota</taxon>
        <taxon>Metazoa</taxon>
        <taxon>Chordata</taxon>
        <taxon>Craniata</taxon>
        <taxon>Vertebrata</taxon>
        <taxon>Euteleostomi</taxon>
        <taxon>Mammalia</taxon>
        <taxon>Eutheria</taxon>
        <taxon>Afrotheria</taxon>
        <taxon>Proboscidea</taxon>
        <taxon>Elephantidae</taxon>
        <taxon>Loxodonta</taxon>
    </lineage>
</organism>
<protein>
    <recommendedName>
        <fullName evidence="8">OCEL domain-containing protein</fullName>
    </recommendedName>
</protein>
<dbReference type="GeneTree" id="ENSGT00940000165847"/>
<feature type="domain" description="OCEL" evidence="8">
    <location>
        <begin position="485"/>
        <end position="595"/>
    </location>
</feature>
<feature type="region of interest" description="Disordered" evidence="7">
    <location>
        <begin position="67"/>
        <end position="86"/>
    </location>
</feature>
<dbReference type="GO" id="GO:0008023">
    <property type="term" value="C:transcription elongation factor complex"/>
    <property type="evidence" value="ECO:0007669"/>
    <property type="project" value="InterPro"/>
</dbReference>
<accession>G3UJG0</accession>
<evidence type="ECO:0000313" key="9">
    <source>
        <dbReference type="Ensembl" id="ENSLAFP00000027969.1"/>
    </source>
</evidence>
<evidence type="ECO:0000256" key="4">
    <source>
        <dbReference type="ARBA" id="ARBA00023163"/>
    </source>
</evidence>
<evidence type="ECO:0000256" key="1">
    <source>
        <dbReference type="ARBA" id="ARBA00004123"/>
    </source>
</evidence>
<evidence type="ECO:0000256" key="7">
    <source>
        <dbReference type="SAM" id="MobiDB-lite"/>
    </source>
</evidence>
<dbReference type="HOGENOM" id="CLU_021268_0_0_1"/>
<name>G3UJG0_LOXAF</name>
<dbReference type="Proteomes" id="UP000007646">
    <property type="component" value="Unassembled WGS sequence"/>
</dbReference>
<keyword evidence="3" id="KW-0805">Transcription regulation</keyword>
<dbReference type="InterPro" id="IPR036390">
    <property type="entry name" value="WH_DNA-bd_sf"/>
</dbReference>
<dbReference type="Gene3D" id="1.10.10.2670">
    <property type="entry name" value="E3 ubiquitin-protein ligase"/>
    <property type="match status" value="1"/>
</dbReference>
<dbReference type="OMA" id="VHMRPYR"/>
<feature type="compositionally biased region" description="Low complexity" evidence="7">
    <location>
        <begin position="339"/>
        <end position="352"/>
    </location>
</feature>
<dbReference type="STRING" id="9785.ENSLAFP00000027969"/>
<dbReference type="PANTHER" id="PTHR23288:SF40">
    <property type="entry name" value="OCEL DOMAIN-CONTAINING PROTEIN"/>
    <property type="match status" value="1"/>
</dbReference>
<keyword evidence="5" id="KW-0539">Nucleus</keyword>
<dbReference type="PROSITE" id="PS51980">
    <property type="entry name" value="OCEL"/>
    <property type="match status" value="1"/>
</dbReference>
<comment type="subcellular location">
    <subcellularLocation>
        <location evidence="1">Nucleus</location>
    </subcellularLocation>
</comment>
<dbReference type="Pfam" id="PF07303">
    <property type="entry name" value="Occludin_ELL"/>
    <property type="match status" value="1"/>
</dbReference>
<dbReference type="AlphaFoldDB" id="G3UJG0"/>
<dbReference type="InterPro" id="IPR031176">
    <property type="entry name" value="ELL/occludin"/>
</dbReference>
<keyword evidence="4" id="KW-0804">Transcription</keyword>
<proteinExistence type="inferred from homology"/>
<dbReference type="InterPro" id="IPR042065">
    <property type="entry name" value="E3_ELL-like"/>
</dbReference>
<evidence type="ECO:0000256" key="3">
    <source>
        <dbReference type="ARBA" id="ARBA00023015"/>
    </source>
</evidence>
<feature type="region of interest" description="Disordered" evidence="7">
    <location>
        <begin position="339"/>
        <end position="370"/>
    </location>
</feature>
<dbReference type="GO" id="GO:0042795">
    <property type="term" value="P:snRNA transcription by RNA polymerase II"/>
    <property type="evidence" value="ECO:0007669"/>
    <property type="project" value="TreeGrafter"/>
</dbReference>
<dbReference type="InterPro" id="IPR010844">
    <property type="entry name" value="Occludin_ELL"/>
</dbReference>
<dbReference type="GO" id="GO:0032968">
    <property type="term" value="P:positive regulation of transcription elongation by RNA polymerase II"/>
    <property type="evidence" value="ECO:0007669"/>
    <property type="project" value="TreeGrafter"/>
</dbReference>
<feature type="compositionally biased region" description="Polar residues" evidence="7">
    <location>
        <begin position="353"/>
        <end position="369"/>
    </location>
</feature>
<dbReference type="InterPro" id="IPR019464">
    <property type="entry name" value="ELL_N"/>
</dbReference>
<evidence type="ECO:0000256" key="2">
    <source>
        <dbReference type="ARBA" id="ARBA00009171"/>
    </source>
</evidence>
<feature type="region of interest" description="Disordered" evidence="7">
    <location>
        <begin position="136"/>
        <end position="167"/>
    </location>
</feature>
<sequence length="601" mass="68336">QDSVTMLPMQLTGPTIQAIDSYQNYKNTAPLKASIQFQGLERLIEIPSNSSPTDVYHVNFQLSSVSNDNHQGRVDHTQQTEWGPTPSQLSCQGLFPEKMTVRRTNTTHGCMAQVEGDSSDKLSTITKPYVRKKVPVQKAPQTITEPVPEREKTTPIKPAHSSRKSRIANSVHMRPYRDRVIHLLALRDYKKPELLVRLQKDGILKKDKNSLGKILQQVATLNPRNFSYTLKDFVFKELQRDWPGYSELDRQSLELVLARKAELAQNTTATNYSESSRVSSTDGTSQKQLFNSTFIDPLRKKKVRISHLTTRLQSTSNVKLNNAGGKSAAALRLPSAATASLTSPPLPSTSLPISNSPQPVSSNYNSYSTPEGLRTQDPYCDSFCRNRSVFEHQQDKHTSVEMLACISIQTNYPKLIEKNHSTSDEKFKYKFIEHQAKNQKHGIEMMETQKIDPARRNRGTKSDSSEGVEKVCTVTEDSCSTSGPSGYLANYFTIVTSEQRQHYAQEFRAEYDEYQALRAKLVTVSSPFVNLDAKRKNLSPGTKVYQDISEKISLEYQKIKQSNPNFDAEKERCWYLYNKLAHIKRLIRDFDQKFERNETLF</sequence>
<dbReference type="Ensembl" id="ENSLAFT00000036114.1">
    <property type="protein sequence ID" value="ENSLAFP00000027969.1"/>
    <property type="gene ID" value="ENSLAFG00000031155.1"/>
</dbReference>
<dbReference type="eggNOG" id="KOG4796">
    <property type="taxonomic scope" value="Eukaryota"/>
</dbReference>
<dbReference type="SUPFAM" id="SSF46785">
    <property type="entry name" value="Winged helix' DNA-binding domain"/>
    <property type="match status" value="1"/>
</dbReference>
<dbReference type="Gene3D" id="6.10.140.340">
    <property type="match status" value="1"/>
</dbReference>
<evidence type="ECO:0000259" key="8">
    <source>
        <dbReference type="PROSITE" id="PS51980"/>
    </source>
</evidence>
<evidence type="ECO:0000256" key="6">
    <source>
        <dbReference type="PROSITE-ProRule" id="PRU01324"/>
    </source>
</evidence>
<reference evidence="9" key="2">
    <citation type="submission" date="2025-08" db="UniProtKB">
        <authorList>
            <consortium name="Ensembl"/>
        </authorList>
    </citation>
    <scope>IDENTIFICATION</scope>
    <source>
        <strain evidence="9">Isolate ISIS603380</strain>
    </source>
</reference>
<dbReference type="GO" id="GO:0000987">
    <property type="term" value="F:cis-regulatory region sequence-specific DNA binding"/>
    <property type="evidence" value="ECO:0007669"/>
    <property type="project" value="TreeGrafter"/>
</dbReference>
<dbReference type="Pfam" id="PF10390">
    <property type="entry name" value="ELL"/>
    <property type="match status" value="1"/>
</dbReference>
<evidence type="ECO:0000256" key="5">
    <source>
        <dbReference type="ARBA" id="ARBA00023242"/>
    </source>
</evidence>
<reference evidence="9" key="3">
    <citation type="submission" date="2025-09" db="UniProtKB">
        <authorList>
            <consortium name="Ensembl"/>
        </authorList>
    </citation>
    <scope>IDENTIFICATION</scope>
    <source>
        <strain evidence="9">Isolate ISIS603380</strain>
    </source>
</reference>
<comment type="similarity">
    <text evidence="2 6">Belongs to the ELL/occludin family.</text>
</comment>
<reference evidence="9 10" key="1">
    <citation type="submission" date="2009-06" db="EMBL/GenBank/DDBJ databases">
        <title>The Genome Sequence of Loxodonta africana (African elephant).</title>
        <authorList>
            <person name="Di Palma F."/>
            <person name="Heiman D."/>
            <person name="Young S."/>
            <person name="Johnson J."/>
            <person name="Lander E.S."/>
            <person name="Lindblad-Toh K."/>
        </authorList>
    </citation>
    <scope>NUCLEOTIDE SEQUENCE [LARGE SCALE GENOMIC DNA]</scope>
    <source>
        <strain evidence="9 10">Isolate ISIS603380</strain>
    </source>
</reference>
<dbReference type="GO" id="GO:0006368">
    <property type="term" value="P:transcription elongation by RNA polymerase II"/>
    <property type="evidence" value="ECO:0007669"/>
    <property type="project" value="InterPro"/>
</dbReference>
<dbReference type="PANTHER" id="PTHR23288">
    <property type="entry name" value="OCCLUDIN AND RNA POLYMERASE II ELONGATION FACTOR ELL"/>
    <property type="match status" value="1"/>
</dbReference>